<accession>A0AAV7RSQ8</accession>
<feature type="transmembrane region" description="Helical" evidence="1">
    <location>
        <begin position="228"/>
        <end position="258"/>
    </location>
</feature>
<evidence type="ECO:0000313" key="2">
    <source>
        <dbReference type="EMBL" id="KAJ1154807.1"/>
    </source>
</evidence>
<evidence type="ECO:0000256" key="1">
    <source>
        <dbReference type="SAM" id="Phobius"/>
    </source>
</evidence>
<protein>
    <submittedName>
        <fullName evidence="2">Uncharacterized protein</fullName>
    </submittedName>
</protein>
<keyword evidence="1" id="KW-0472">Membrane</keyword>
<evidence type="ECO:0000313" key="3">
    <source>
        <dbReference type="Proteomes" id="UP001066276"/>
    </source>
</evidence>
<organism evidence="2 3">
    <name type="scientific">Pleurodeles waltl</name>
    <name type="common">Iberian ribbed newt</name>
    <dbReference type="NCBI Taxonomy" id="8319"/>
    <lineage>
        <taxon>Eukaryota</taxon>
        <taxon>Metazoa</taxon>
        <taxon>Chordata</taxon>
        <taxon>Craniata</taxon>
        <taxon>Vertebrata</taxon>
        <taxon>Euteleostomi</taxon>
        <taxon>Amphibia</taxon>
        <taxon>Batrachia</taxon>
        <taxon>Caudata</taxon>
        <taxon>Salamandroidea</taxon>
        <taxon>Salamandridae</taxon>
        <taxon>Pleurodelinae</taxon>
        <taxon>Pleurodeles</taxon>
    </lineage>
</organism>
<feature type="transmembrane region" description="Helical" evidence="1">
    <location>
        <begin position="147"/>
        <end position="168"/>
    </location>
</feature>
<feature type="transmembrane region" description="Helical" evidence="1">
    <location>
        <begin position="189"/>
        <end position="208"/>
    </location>
</feature>
<name>A0AAV7RSQ8_PLEWA</name>
<feature type="transmembrane region" description="Helical" evidence="1">
    <location>
        <begin position="12"/>
        <end position="30"/>
    </location>
</feature>
<feature type="transmembrane region" description="Helical" evidence="1">
    <location>
        <begin position="121"/>
        <end position="141"/>
    </location>
</feature>
<dbReference type="Proteomes" id="UP001066276">
    <property type="component" value="Chromosome 5"/>
</dbReference>
<keyword evidence="1" id="KW-0812">Transmembrane</keyword>
<gene>
    <name evidence="2" type="ORF">NDU88_007550</name>
</gene>
<dbReference type="AlphaFoldDB" id="A0AAV7RSQ8"/>
<keyword evidence="1" id="KW-1133">Transmembrane helix</keyword>
<keyword evidence="3" id="KW-1185">Reference proteome</keyword>
<sequence>MMWEGVLSDWVAFFLVLICEIPFTVLLFPAAPSPSPPPWCLLGTLSVAAAAGCRVELCARGPASFLRDGAHGWLRRAKGARDVLRVNFPRSATCSSARPAWKRTGPPGQQQEAMALCKGRLLGISVAVAHGVFSGSLNIVVKVLISHYGFSYLTLLQCLTSSTTALLLELLRRLGLVTVPPLDLGLARTFAAVTVLSTMQSTLTLWALHGLSLPMYVMFKRCLPLVTLLIGVVVLRSGLPSVGVILAVFITTSGAALAGRPHLRTLLYGLHAMLTEVKWAVRADLNGWQST</sequence>
<dbReference type="EMBL" id="JANPWB010000009">
    <property type="protein sequence ID" value="KAJ1154807.1"/>
    <property type="molecule type" value="Genomic_DNA"/>
</dbReference>
<comment type="caution">
    <text evidence="2">The sequence shown here is derived from an EMBL/GenBank/DDBJ whole genome shotgun (WGS) entry which is preliminary data.</text>
</comment>
<reference evidence="2" key="1">
    <citation type="journal article" date="2022" name="bioRxiv">
        <title>Sequencing and chromosome-scale assembly of the giantPleurodeles waltlgenome.</title>
        <authorList>
            <person name="Brown T."/>
            <person name="Elewa A."/>
            <person name="Iarovenko S."/>
            <person name="Subramanian E."/>
            <person name="Araus A.J."/>
            <person name="Petzold A."/>
            <person name="Susuki M."/>
            <person name="Suzuki K.-i.T."/>
            <person name="Hayashi T."/>
            <person name="Toyoda A."/>
            <person name="Oliveira C."/>
            <person name="Osipova E."/>
            <person name="Leigh N.D."/>
            <person name="Simon A."/>
            <person name="Yun M.H."/>
        </authorList>
    </citation>
    <scope>NUCLEOTIDE SEQUENCE</scope>
    <source>
        <strain evidence="2">20211129_DDA</strain>
        <tissue evidence="2">Liver</tissue>
    </source>
</reference>
<proteinExistence type="predicted"/>